<dbReference type="EMBL" id="CM037015">
    <property type="protein sequence ID" value="KAH7684104.1"/>
    <property type="molecule type" value="Genomic_DNA"/>
</dbReference>
<evidence type="ECO:0000313" key="2">
    <source>
        <dbReference type="Proteomes" id="UP000827976"/>
    </source>
</evidence>
<gene>
    <name evidence="1" type="ORF">IHE45_05G224900</name>
</gene>
<keyword evidence="2" id="KW-1185">Reference proteome</keyword>
<proteinExistence type="predicted"/>
<evidence type="ECO:0000313" key="1">
    <source>
        <dbReference type="EMBL" id="KAH7684104.1"/>
    </source>
</evidence>
<name>A0ACB7W9N8_DIOAL</name>
<sequence length="89" mass="10373">MGMAWELDKNKKAGRRAESFSVNRRGRRPRRRMSCGDPIERKVRELRSLVPGSEDIDADDQLLSHTADYIFQLKLQLHVLKALCELYMV</sequence>
<protein>
    <submittedName>
        <fullName evidence="1">Myc-type basic helix-loop-helix (BHLH) domain-containing protein</fullName>
    </submittedName>
</protein>
<dbReference type="Proteomes" id="UP000827976">
    <property type="component" value="Chromosome 5"/>
</dbReference>
<organism evidence="1 2">
    <name type="scientific">Dioscorea alata</name>
    <name type="common">Purple yam</name>
    <dbReference type="NCBI Taxonomy" id="55571"/>
    <lineage>
        <taxon>Eukaryota</taxon>
        <taxon>Viridiplantae</taxon>
        <taxon>Streptophyta</taxon>
        <taxon>Embryophyta</taxon>
        <taxon>Tracheophyta</taxon>
        <taxon>Spermatophyta</taxon>
        <taxon>Magnoliopsida</taxon>
        <taxon>Liliopsida</taxon>
        <taxon>Dioscoreales</taxon>
        <taxon>Dioscoreaceae</taxon>
        <taxon>Dioscorea</taxon>
    </lineage>
</organism>
<comment type="caution">
    <text evidence="1">The sequence shown here is derived from an EMBL/GenBank/DDBJ whole genome shotgun (WGS) entry which is preliminary data.</text>
</comment>
<reference evidence="2" key="1">
    <citation type="journal article" date="2022" name="Nat. Commun.">
        <title>Chromosome evolution and the genetic basis of agronomically important traits in greater yam.</title>
        <authorList>
            <person name="Bredeson J.V."/>
            <person name="Lyons J.B."/>
            <person name="Oniyinde I.O."/>
            <person name="Okereke N.R."/>
            <person name="Kolade O."/>
            <person name="Nnabue I."/>
            <person name="Nwadili C.O."/>
            <person name="Hribova E."/>
            <person name="Parker M."/>
            <person name="Nwogha J."/>
            <person name="Shu S."/>
            <person name="Carlson J."/>
            <person name="Kariba R."/>
            <person name="Muthemba S."/>
            <person name="Knop K."/>
            <person name="Barton G.J."/>
            <person name="Sherwood A.V."/>
            <person name="Lopez-Montes A."/>
            <person name="Asiedu R."/>
            <person name="Jamnadass R."/>
            <person name="Muchugi A."/>
            <person name="Goodstein D."/>
            <person name="Egesi C.N."/>
            <person name="Featherston J."/>
            <person name="Asfaw A."/>
            <person name="Simpson G.G."/>
            <person name="Dolezel J."/>
            <person name="Hendre P.S."/>
            <person name="Van Deynze A."/>
            <person name="Kumar P.L."/>
            <person name="Obidiegwu J.E."/>
            <person name="Bhattacharjee R."/>
            <person name="Rokhsar D.S."/>
        </authorList>
    </citation>
    <scope>NUCLEOTIDE SEQUENCE [LARGE SCALE GENOMIC DNA]</scope>
    <source>
        <strain evidence="2">cv. TDa95/00328</strain>
    </source>
</reference>
<accession>A0ACB7W9N8</accession>